<dbReference type="RefSeq" id="WP_099478731.1">
    <property type="nucleotide sequence ID" value="NZ_CP016809.1"/>
</dbReference>
<accession>A0A1B2E4S8</accession>
<sequence>MGTVARMSTHHICRFESAAKPQRNIGWISNNWSGYSIKGAKGAFRRISGEWNVPFLRPSGGSSYSSAWIGIDGFGNQSLIQTGTGHDLINGKPYYYAWWEILPAAATLIPLPVHPGDRMSAVIAKKRGSTWIICLRNVTKGWTFRISRRYRGPQTSAEWIVEAPLVGGILSRMARLSDVAFSRCRVNGSNPKLKARHGGLMLQNLMITAIPSDPSPCGDAFVVKSTLR</sequence>
<name>A0A1B2E4S8_9BACL</name>
<dbReference type="PANTHER" id="PTHR37536">
    <property type="entry name" value="PUTATIVE (AFU_ORTHOLOGUE AFUA_3G02970)-RELATED"/>
    <property type="match status" value="1"/>
</dbReference>
<dbReference type="Pfam" id="PF01828">
    <property type="entry name" value="Peptidase_A4"/>
    <property type="match status" value="1"/>
</dbReference>
<dbReference type="SUPFAM" id="SSF49899">
    <property type="entry name" value="Concanavalin A-like lectins/glucanases"/>
    <property type="match status" value="1"/>
</dbReference>
<organism evidence="2">
    <name type="scientific">Paenibacillus ihbetae</name>
    <dbReference type="NCBI Taxonomy" id="1870820"/>
    <lineage>
        <taxon>Bacteria</taxon>
        <taxon>Bacillati</taxon>
        <taxon>Bacillota</taxon>
        <taxon>Bacilli</taxon>
        <taxon>Bacillales</taxon>
        <taxon>Paenibacillaceae</taxon>
        <taxon>Paenibacillus</taxon>
    </lineage>
</organism>
<dbReference type="PANTHER" id="PTHR37536:SF1">
    <property type="entry name" value="ASPERGILLOPEPSIN, PUTAITVE (AFU_ORTHOLOGUE AFUA_7G01200)"/>
    <property type="match status" value="1"/>
</dbReference>
<dbReference type="AlphaFoldDB" id="A0A1B2E4S8"/>
<evidence type="ECO:0000256" key="1">
    <source>
        <dbReference type="PIRSR" id="PIRSR600250-50"/>
    </source>
</evidence>
<dbReference type="EMBL" id="CP016809">
    <property type="protein sequence ID" value="ANY74984.1"/>
    <property type="molecule type" value="Genomic_DNA"/>
</dbReference>
<dbReference type="InterPro" id="IPR038656">
    <property type="entry name" value="Peptidase_G1_sf"/>
</dbReference>
<protein>
    <recommendedName>
        <fullName evidence="3">Peptidase A4 family protein</fullName>
    </recommendedName>
</protein>
<dbReference type="Gene3D" id="2.60.120.700">
    <property type="entry name" value="Peptidase G1"/>
    <property type="match status" value="1"/>
</dbReference>
<evidence type="ECO:0000313" key="2">
    <source>
        <dbReference type="EMBL" id="ANY74984.1"/>
    </source>
</evidence>
<evidence type="ECO:0008006" key="3">
    <source>
        <dbReference type="Google" id="ProtNLM"/>
    </source>
</evidence>
<proteinExistence type="predicted"/>
<dbReference type="CDD" id="cd13426">
    <property type="entry name" value="Peptidase_G1"/>
    <property type="match status" value="1"/>
</dbReference>
<dbReference type="InterPro" id="IPR000250">
    <property type="entry name" value="Peptidase_G1"/>
</dbReference>
<dbReference type="KEGG" id="pib:BBD41_21795"/>
<dbReference type="GO" id="GO:0070007">
    <property type="term" value="F:glutamic-type endopeptidase activity"/>
    <property type="evidence" value="ECO:0007669"/>
    <property type="project" value="InterPro"/>
</dbReference>
<reference evidence="2" key="1">
    <citation type="submission" date="2016-08" db="EMBL/GenBank/DDBJ databases">
        <title>Complete Genome Seqeunce of Paenibacillus sp. nov. IHBB 9852 from high altitute lake of Indian trans-Himalayas.</title>
        <authorList>
            <person name="Kiran S."/>
            <person name="Swarnkar M.K."/>
            <person name="Rana A."/>
            <person name="Tewari R."/>
            <person name="Gulati A."/>
        </authorList>
    </citation>
    <scope>NUCLEOTIDE SEQUENCE [LARGE SCALE GENOMIC DNA]</scope>
    <source>
        <strain evidence="2">IHBB 9852</strain>
    </source>
</reference>
<dbReference type="GO" id="GO:0006508">
    <property type="term" value="P:proteolysis"/>
    <property type="evidence" value="ECO:0007669"/>
    <property type="project" value="InterPro"/>
</dbReference>
<dbReference type="InterPro" id="IPR013320">
    <property type="entry name" value="ConA-like_dom_sf"/>
</dbReference>
<gene>
    <name evidence="2" type="ORF">BBD41_21795</name>
</gene>
<feature type="active site" description="Proton acceptor" evidence="1">
    <location>
        <position position="162"/>
    </location>
</feature>